<reference evidence="1 2" key="1">
    <citation type="journal article" date="2016" name="Sci. Rep.">
        <title>The Dendrobium catenatum Lindl. genome sequence provides insights into polysaccharide synthase, floral development and adaptive evolution.</title>
        <authorList>
            <person name="Zhang G.Q."/>
            <person name="Xu Q."/>
            <person name="Bian C."/>
            <person name="Tsai W.C."/>
            <person name="Yeh C.M."/>
            <person name="Liu K.W."/>
            <person name="Yoshida K."/>
            <person name="Zhang L.S."/>
            <person name="Chang S.B."/>
            <person name="Chen F."/>
            <person name="Shi Y."/>
            <person name="Su Y.Y."/>
            <person name="Zhang Y.Q."/>
            <person name="Chen L.J."/>
            <person name="Yin Y."/>
            <person name="Lin M."/>
            <person name="Huang H."/>
            <person name="Deng H."/>
            <person name="Wang Z.W."/>
            <person name="Zhu S.L."/>
            <person name="Zhao X."/>
            <person name="Deng C."/>
            <person name="Niu S.C."/>
            <person name="Huang J."/>
            <person name="Wang M."/>
            <person name="Liu G.H."/>
            <person name="Yang H.J."/>
            <person name="Xiao X.J."/>
            <person name="Hsiao Y.Y."/>
            <person name="Wu W.L."/>
            <person name="Chen Y.Y."/>
            <person name="Mitsuda N."/>
            <person name="Ohme-Takagi M."/>
            <person name="Luo Y.B."/>
            <person name="Van de Peer Y."/>
            <person name="Liu Z.J."/>
        </authorList>
    </citation>
    <scope>NUCLEOTIDE SEQUENCE [LARGE SCALE GENOMIC DNA]</scope>
    <source>
        <tissue evidence="1">The whole plant</tissue>
    </source>
</reference>
<proteinExistence type="predicted"/>
<reference evidence="1 2" key="2">
    <citation type="journal article" date="2017" name="Nature">
        <title>The Apostasia genome and the evolution of orchids.</title>
        <authorList>
            <person name="Zhang G.Q."/>
            <person name="Liu K.W."/>
            <person name="Li Z."/>
            <person name="Lohaus R."/>
            <person name="Hsiao Y.Y."/>
            <person name="Niu S.C."/>
            <person name="Wang J.Y."/>
            <person name="Lin Y.C."/>
            <person name="Xu Q."/>
            <person name="Chen L.J."/>
            <person name="Yoshida K."/>
            <person name="Fujiwara S."/>
            <person name="Wang Z.W."/>
            <person name="Zhang Y.Q."/>
            <person name="Mitsuda N."/>
            <person name="Wang M."/>
            <person name="Liu G.H."/>
            <person name="Pecoraro L."/>
            <person name="Huang H.X."/>
            <person name="Xiao X.J."/>
            <person name="Lin M."/>
            <person name="Wu X.Y."/>
            <person name="Wu W.L."/>
            <person name="Chen Y.Y."/>
            <person name="Chang S.B."/>
            <person name="Sakamoto S."/>
            <person name="Ohme-Takagi M."/>
            <person name="Yagi M."/>
            <person name="Zeng S.J."/>
            <person name="Shen C.Y."/>
            <person name="Yeh C.M."/>
            <person name="Luo Y.B."/>
            <person name="Tsai W.C."/>
            <person name="Van de Peer Y."/>
            <person name="Liu Z.J."/>
        </authorList>
    </citation>
    <scope>NUCLEOTIDE SEQUENCE [LARGE SCALE GENOMIC DNA]</scope>
    <source>
        <tissue evidence="1">The whole plant</tissue>
    </source>
</reference>
<name>A0A2I0VC61_9ASPA</name>
<keyword evidence="2" id="KW-1185">Reference proteome</keyword>
<evidence type="ECO:0000313" key="2">
    <source>
        <dbReference type="Proteomes" id="UP000233837"/>
    </source>
</evidence>
<gene>
    <name evidence="1" type="ORF">MA16_Dca029216</name>
</gene>
<protein>
    <submittedName>
        <fullName evidence="1">Uncharacterized protein</fullName>
    </submittedName>
</protein>
<dbReference type="AlphaFoldDB" id="A0A2I0VC61"/>
<organism evidence="1 2">
    <name type="scientific">Dendrobium catenatum</name>
    <dbReference type="NCBI Taxonomy" id="906689"/>
    <lineage>
        <taxon>Eukaryota</taxon>
        <taxon>Viridiplantae</taxon>
        <taxon>Streptophyta</taxon>
        <taxon>Embryophyta</taxon>
        <taxon>Tracheophyta</taxon>
        <taxon>Spermatophyta</taxon>
        <taxon>Magnoliopsida</taxon>
        <taxon>Liliopsida</taxon>
        <taxon>Asparagales</taxon>
        <taxon>Orchidaceae</taxon>
        <taxon>Epidendroideae</taxon>
        <taxon>Malaxideae</taxon>
        <taxon>Dendrobiinae</taxon>
        <taxon>Dendrobium</taxon>
    </lineage>
</organism>
<dbReference type="EMBL" id="KZ504859">
    <property type="protein sequence ID" value="PKU60999.1"/>
    <property type="molecule type" value="Genomic_DNA"/>
</dbReference>
<accession>A0A2I0VC61</accession>
<dbReference type="Proteomes" id="UP000233837">
    <property type="component" value="Unassembled WGS sequence"/>
</dbReference>
<evidence type="ECO:0000313" key="1">
    <source>
        <dbReference type="EMBL" id="PKU60999.1"/>
    </source>
</evidence>
<sequence>MRVRAVQVFSRWMYDAGIPFNAVNYDSFPAMVEALGQFGPGMKPSSYHEVRVTCLKKEVGHTHELLRYGCSLMAD</sequence>